<accession>A0A7W9CVG8</accession>
<dbReference type="AlphaFoldDB" id="A0A7W9CVG8"/>
<evidence type="ECO:0000313" key="4">
    <source>
        <dbReference type="Proteomes" id="UP000523821"/>
    </source>
</evidence>
<dbReference type="InterPro" id="IPR027939">
    <property type="entry name" value="NMT1/THI5"/>
</dbReference>
<organism evidence="3 4">
    <name type="scientific">Prosthecomicrobium pneumaticum</name>
    <dbReference type="NCBI Taxonomy" id="81895"/>
    <lineage>
        <taxon>Bacteria</taxon>
        <taxon>Pseudomonadati</taxon>
        <taxon>Pseudomonadota</taxon>
        <taxon>Alphaproteobacteria</taxon>
        <taxon>Hyphomicrobiales</taxon>
        <taxon>Kaistiaceae</taxon>
        <taxon>Prosthecomicrobium</taxon>
    </lineage>
</organism>
<dbReference type="InterPro" id="IPR015168">
    <property type="entry name" value="SsuA/THI5"/>
</dbReference>
<dbReference type="Pfam" id="PF09084">
    <property type="entry name" value="NMT1"/>
    <property type="match status" value="1"/>
</dbReference>
<keyword evidence="4" id="KW-1185">Reference proteome</keyword>
<feature type="domain" description="SsuA/THI5-like" evidence="2">
    <location>
        <begin position="47"/>
        <end position="261"/>
    </location>
</feature>
<dbReference type="Gene3D" id="3.40.190.10">
    <property type="entry name" value="Periplasmic binding protein-like II"/>
    <property type="match status" value="2"/>
</dbReference>
<dbReference type="GO" id="GO:0009228">
    <property type="term" value="P:thiamine biosynthetic process"/>
    <property type="evidence" value="ECO:0007669"/>
    <property type="project" value="InterPro"/>
</dbReference>
<dbReference type="Proteomes" id="UP000523821">
    <property type="component" value="Unassembled WGS sequence"/>
</dbReference>
<dbReference type="SUPFAM" id="SSF53850">
    <property type="entry name" value="Periplasmic binding protein-like II"/>
    <property type="match status" value="1"/>
</dbReference>
<reference evidence="3 4" key="1">
    <citation type="submission" date="2020-08" db="EMBL/GenBank/DDBJ databases">
        <title>Genomic Encyclopedia of Type Strains, Phase IV (KMG-IV): sequencing the most valuable type-strain genomes for metagenomic binning, comparative biology and taxonomic classification.</title>
        <authorList>
            <person name="Goeker M."/>
        </authorList>
    </citation>
    <scope>NUCLEOTIDE SEQUENCE [LARGE SCALE GENOMIC DNA]</scope>
    <source>
        <strain evidence="3 4">DSM 16268</strain>
    </source>
</reference>
<dbReference type="PANTHER" id="PTHR31528">
    <property type="entry name" value="4-AMINO-5-HYDROXYMETHYL-2-METHYLPYRIMIDINE PHOSPHATE SYNTHASE THI11-RELATED"/>
    <property type="match status" value="1"/>
</dbReference>
<feature type="chain" id="PRO_5030643804" evidence="1">
    <location>
        <begin position="31"/>
        <end position="344"/>
    </location>
</feature>
<dbReference type="EMBL" id="JACHOO010000002">
    <property type="protein sequence ID" value="MBB5752311.1"/>
    <property type="molecule type" value="Genomic_DNA"/>
</dbReference>
<dbReference type="PANTHER" id="PTHR31528:SF15">
    <property type="entry name" value="RIBOFLAVIN-BINDING PROTEIN RIBY"/>
    <property type="match status" value="1"/>
</dbReference>
<gene>
    <name evidence="3" type="ORF">GGQ63_001363</name>
</gene>
<protein>
    <submittedName>
        <fullName evidence="3">NitT/TauT family transport system substrate-binding protein</fullName>
    </submittedName>
</protein>
<name>A0A7W9CVG8_9HYPH</name>
<keyword evidence="1" id="KW-0732">Signal</keyword>
<comment type="caution">
    <text evidence="3">The sequence shown here is derived from an EMBL/GenBank/DDBJ whole genome shotgun (WGS) entry which is preliminary data.</text>
</comment>
<sequence length="344" mass="36187">MPTSRLVRRFSSLAALAGFALAGLAAAASAQTPVKFSLDWKYEGPAAPFLIALDKGYFKDAGLDVTIDTAGGSLEPINRVASGTYDMGFGDINSLIKFVDANPTVPLKAVYMVYNKPAFSIVGRKSLGITAPKDLEGKKLGAPAPDGAWAQWKIFAAANGIDSTKVTVENVGFPVREPMLAAGDVDAITGFSFSSFINLKANGVPADDITVLLMADHGVDLYGNAIFVNPAFAEKNPEAVKGFLAAFNKALKETVADPAAAVEHVTAANPLVAKNVELERLQMAVDQNILTDEVKANGFGAIDSARLGAAIDQIGLTYEFKAKPAAEAVFDPSFLPSADDRKVM</sequence>
<evidence type="ECO:0000259" key="2">
    <source>
        <dbReference type="Pfam" id="PF09084"/>
    </source>
</evidence>
<evidence type="ECO:0000256" key="1">
    <source>
        <dbReference type="SAM" id="SignalP"/>
    </source>
</evidence>
<evidence type="ECO:0000313" key="3">
    <source>
        <dbReference type="EMBL" id="MBB5752311.1"/>
    </source>
</evidence>
<dbReference type="RefSeq" id="WP_183853841.1">
    <property type="nucleotide sequence ID" value="NZ_JACHOO010000002.1"/>
</dbReference>
<feature type="signal peptide" evidence="1">
    <location>
        <begin position="1"/>
        <end position="30"/>
    </location>
</feature>
<proteinExistence type="predicted"/>